<evidence type="ECO:0000256" key="6">
    <source>
        <dbReference type="SAM" id="MobiDB-lite"/>
    </source>
</evidence>
<dbReference type="PANTHER" id="PTHR12913:SF1">
    <property type="entry name" value="COLD SHOCK DOMAIN-CONTAINING PROTEIN E1"/>
    <property type="match status" value="1"/>
</dbReference>
<dbReference type="PROSITE" id="PS51857">
    <property type="entry name" value="CSD_2"/>
    <property type="match status" value="2"/>
</dbReference>
<evidence type="ECO:0000256" key="4">
    <source>
        <dbReference type="ARBA" id="ARBA00022884"/>
    </source>
</evidence>
<dbReference type="InterPro" id="IPR019844">
    <property type="entry name" value="CSD_CS"/>
</dbReference>
<dbReference type="SMART" id="SM00357">
    <property type="entry name" value="CSP"/>
    <property type="match status" value="3"/>
</dbReference>
<evidence type="ECO:0000256" key="5">
    <source>
        <dbReference type="ARBA" id="ARBA00044751"/>
    </source>
</evidence>
<feature type="compositionally biased region" description="Basic and acidic residues" evidence="6">
    <location>
        <begin position="119"/>
        <end position="128"/>
    </location>
</feature>
<keyword evidence="2" id="KW-0963">Cytoplasm</keyword>
<comment type="subcellular location">
    <subcellularLocation>
        <location evidence="1">Cytoplasm</location>
    </subcellularLocation>
</comment>
<evidence type="ECO:0000256" key="2">
    <source>
        <dbReference type="ARBA" id="ARBA00022490"/>
    </source>
</evidence>
<dbReference type="InterPro" id="IPR012340">
    <property type="entry name" value="NA-bd_OB-fold"/>
</dbReference>
<evidence type="ECO:0000256" key="1">
    <source>
        <dbReference type="ARBA" id="ARBA00004496"/>
    </source>
</evidence>
<keyword evidence="9" id="KW-1185">Reference proteome</keyword>
<dbReference type="InterPro" id="IPR011129">
    <property type="entry name" value="CSD"/>
</dbReference>
<keyword evidence="3" id="KW-0677">Repeat</keyword>
<evidence type="ECO:0000313" key="9">
    <source>
        <dbReference type="Proteomes" id="UP001489004"/>
    </source>
</evidence>
<dbReference type="EMBL" id="JALJOR010000012">
    <property type="protein sequence ID" value="KAK9807599.1"/>
    <property type="molecule type" value="Genomic_DNA"/>
</dbReference>
<protein>
    <recommendedName>
        <fullName evidence="7">CSD domain-containing protein</fullName>
    </recommendedName>
</protein>
<dbReference type="PROSITE" id="PS00352">
    <property type="entry name" value="CSD_1"/>
    <property type="match status" value="1"/>
</dbReference>
<accession>A0AAW1PID8</accession>
<feature type="domain" description="CSD" evidence="7">
    <location>
        <begin position="395"/>
        <end position="460"/>
    </location>
</feature>
<dbReference type="Proteomes" id="UP001489004">
    <property type="component" value="Unassembled WGS sequence"/>
</dbReference>
<feature type="region of interest" description="Disordered" evidence="6">
    <location>
        <begin position="106"/>
        <end position="132"/>
    </location>
</feature>
<dbReference type="InterPro" id="IPR002059">
    <property type="entry name" value="CSP_DNA-bd"/>
</dbReference>
<dbReference type="PANTHER" id="PTHR12913">
    <property type="entry name" value="UNR PROTEIN N-RAS UPSTREAM GENE PROTEIN"/>
    <property type="match status" value="1"/>
</dbReference>
<comment type="similarity">
    <text evidence="5">Belongs to the UNR family.</text>
</comment>
<name>A0AAW1PID8_9CHLO</name>
<dbReference type="CDD" id="cd04458">
    <property type="entry name" value="CSP_CDS"/>
    <property type="match status" value="1"/>
</dbReference>
<reference evidence="8 9" key="1">
    <citation type="journal article" date="2024" name="Nat. Commun.">
        <title>Phylogenomics reveals the evolutionary origins of lichenization in chlorophyte algae.</title>
        <authorList>
            <person name="Puginier C."/>
            <person name="Libourel C."/>
            <person name="Otte J."/>
            <person name="Skaloud P."/>
            <person name="Haon M."/>
            <person name="Grisel S."/>
            <person name="Petersen M."/>
            <person name="Berrin J.G."/>
            <person name="Delaux P.M."/>
            <person name="Dal Grande F."/>
            <person name="Keller J."/>
        </authorList>
    </citation>
    <scope>NUCLEOTIDE SEQUENCE [LARGE SCALE GENOMIC DNA]</scope>
    <source>
        <strain evidence="8 9">SAG 2043</strain>
    </source>
</reference>
<comment type="caution">
    <text evidence="8">The sequence shown here is derived from an EMBL/GenBank/DDBJ whole genome shotgun (WGS) entry which is preliminary data.</text>
</comment>
<feature type="domain" description="CSD" evidence="7">
    <location>
        <begin position="568"/>
        <end position="632"/>
    </location>
</feature>
<proteinExistence type="inferred from homology"/>
<evidence type="ECO:0000256" key="3">
    <source>
        <dbReference type="ARBA" id="ARBA00022737"/>
    </source>
</evidence>
<gene>
    <name evidence="8" type="ORF">WJX72_003794</name>
</gene>
<evidence type="ECO:0000259" key="7">
    <source>
        <dbReference type="PROSITE" id="PS51857"/>
    </source>
</evidence>
<dbReference type="GO" id="GO:0005737">
    <property type="term" value="C:cytoplasm"/>
    <property type="evidence" value="ECO:0007669"/>
    <property type="project" value="UniProtKB-SubCell"/>
</dbReference>
<keyword evidence="4" id="KW-0694">RNA-binding</keyword>
<dbReference type="Pfam" id="PF00313">
    <property type="entry name" value="CSD"/>
    <property type="match status" value="3"/>
</dbReference>
<organism evidence="8 9">
    <name type="scientific">[Myrmecia] bisecta</name>
    <dbReference type="NCBI Taxonomy" id="41462"/>
    <lineage>
        <taxon>Eukaryota</taxon>
        <taxon>Viridiplantae</taxon>
        <taxon>Chlorophyta</taxon>
        <taxon>core chlorophytes</taxon>
        <taxon>Trebouxiophyceae</taxon>
        <taxon>Trebouxiales</taxon>
        <taxon>Trebouxiaceae</taxon>
        <taxon>Myrmecia</taxon>
    </lineage>
</organism>
<evidence type="ECO:0000313" key="8">
    <source>
        <dbReference type="EMBL" id="KAK9807599.1"/>
    </source>
</evidence>
<dbReference type="SUPFAM" id="SSF50249">
    <property type="entry name" value="Nucleic acid-binding proteins"/>
    <property type="match status" value="3"/>
</dbReference>
<dbReference type="GO" id="GO:0003723">
    <property type="term" value="F:RNA binding"/>
    <property type="evidence" value="ECO:0007669"/>
    <property type="project" value="UniProtKB-KW"/>
</dbReference>
<dbReference type="Gene3D" id="2.40.50.140">
    <property type="entry name" value="Nucleic acid-binding proteins"/>
    <property type="match status" value="4"/>
</dbReference>
<sequence length="645" mass="68738">MRATCKRRYRPSREIEQVKVAGQVEVSRQGAVVTVRDSFGFISCPDFPQQVFFHGSELQRDEGAATEGGDLTTSISPGATVEFVVAPPSSRSNKLVAKQVRQIAAAAPPVRQPSGGAAERARPPRPDRYTGTVETNLRGGFRRKEEAYGGRISWQPPAGEEGQAAEPESLPFEGTDLAQAGASLQVGDRVEFNITTAPRAGGWHTTEASASGRRATKVRLVSRATGAEAGTSGGEERGQGFVAGIQGQTGCIRCTDREGWLHFSLGKSSPPQFSVQDEVSFAVGQDPNGGAVLATDVQSLPPGTITAEQRIQGVVQATVIKPVSATSRGEPLPGTVSYVDAEGSEQRAAYLQVEGGEAGSLGMEDEVECELWLNTKTSRQYARAVRLVTKGAPRRELGKVSLLKNNFGFIMCCERQGDMFFHFSAVQGLAPGALQEGLDVDFVVAKEPGSGRPIAVQVRKASERAAVFETVSEEVFEGCVVQALVLHKGFPGAGCGCGLIGYTQMDGTPSKLIFTSKDLQDGRLNPAVGDAISFRITTDLKSARAAEKVGGKASKYAGRRATQVCPAPKRGMVHSVKAGYGFIDASQQPARRLFFHATEVEGGVALQRGDEVEFVIAEQTGSRDPMARKIKRIREAAAARQEEPV</sequence>
<dbReference type="AlphaFoldDB" id="A0AAW1PID8"/>